<name>A0ACC2PHH9_9HYME</name>
<keyword evidence="2" id="KW-1185">Reference proteome</keyword>
<organism evidence="1 2">
    <name type="scientific">Eretmocerus hayati</name>
    <dbReference type="NCBI Taxonomy" id="131215"/>
    <lineage>
        <taxon>Eukaryota</taxon>
        <taxon>Metazoa</taxon>
        <taxon>Ecdysozoa</taxon>
        <taxon>Arthropoda</taxon>
        <taxon>Hexapoda</taxon>
        <taxon>Insecta</taxon>
        <taxon>Pterygota</taxon>
        <taxon>Neoptera</taxon>
        <taxon>Endopterygota</taxon>
        <taxon>Hymenoptera</taxon>
        <taxon>Apocrita</taxon>
        <taxon>Proctotrupomorpha</taxon>
        <taxon>Chalcidoidea</taxon>
        <taxon>Aphelinidae</taxon>
        <taxon>Aphelininae</taxon>
        <taxon>Eretmocerus</taxon>
    </lineage>
</organism>
<dbReference type="EMBL" id="CM056741">
    <property type="protein sequence ID" value="KAJ8682548.1"/>
    <property type="molecule type" value="Genomic_DNA"/>
</dbReference>
<protein>
    <submittedName>
        <fullName evidence="1">Uncharacterized protein</fullName>
    </submittedName>
</protein>
<gene>
    <name evidence="1" type="ORF">QAD02_018340</name>
</gene>
<evidence type="ECO:0000313" key="2">
    <source>
        <dbReference type="Proteomes" id="UP001239111"/>
    </source>
</evidence>
<accession>A0ACC2PHH9</accession>
<proteinExistence type="predicted"/>
<dbReference type="Proteomes" id="UP001239111">
    <property type="component" value="Chromosome 1"/>
</dbReference>
<comment type="caution">
    <text evidence="1">The sequence shown here is derived from an EMBL/GenBank/DDBJ whole genome shotgun (WGS) entry which is preliminary data.</text>
</comment>
<evidence type="ECO:0000313" key="1">
    <source>
        <dbReference type="EMBL" id="KAJ8682548.1"/>
    </source>
</evidence>
<sequence length="285" mass="31802">MTFSANSTDAVSKLADIRDYPWIILTGILAESGQQCTGVIVAPRYAITNPSCVLSRDMIWNIRSGSSNPRLYGMKHELDKVITYTDSDEPVYKKIGGGIILIRVKEPFSYGETCKPISIIEENFQPPGTEAAYLISLGQLTSKDKPTDGLRVLPVKVRDPSKCGRNGVNGNQAICVSMQNFKHGFVKLHHDVILIVNGKFAGIGSWYGGWNFKGRIESTVFQRADMYRDWIFKNIDDSTKPAQDHLDDNLSSITLKTLTCYVAARALQRNEARTTQFVRALMDMI</sequence>
<reference evidence="1" key="1">
    <citation type="submission" date="2023-04" db="EMBL/GenBank/DDBJ databases">
        <title>A chromosome-level genome assembly of the parasitoid wasp Eretmocerus hayati.</title>
        <authorList>
            <person name="Zhong Y."/>
            <person name="Liu S."/>
            <person name="Liu Y."/>
        </authorList>
    </citation>
    <scope>NUCLEOTIDE SEQUENCE</scope>
    <source>
        <strain evidence="1">ZJU_SS_LIU_2023</strain>
    </source>
</reference>